<dbReference type="GO" id="GO:0005524">
    <property type="term" value="F:ATP binding"/>
    <property type="evidence" value="ECO:0007669"/>
    <property type="project" value="InterPro"/>
</dbReference>
<protein>
    <submittedName>
        <fullName evidence="4">ABC-type cobalamin/Fe(3+)-siderophores transport system ATPase component</fullName>
    </submittedName>
</protein>
<evidence type="ECO:0000259" key="3">
    <source>
        <dbReference type="Pfam" id="PF00005"/>
    </source>
</evidence>
<dbReference type="InterPro" id="IPR003439">
    <property type="entry name" value="ABC_transporter-like_ATP-bd"/>
</dbReference>
<dbReference type="CDD" id="cd03214">
    <property type="entry name" value="ABC_Iron-Siderophores_B12_Hemin"/>
    <property type="match status" value="1"/>
</dbReference>
<evidence type="ECO:0000313" key="5">
    <source>
        <dbReference type="Proteomes" id="UP000185744"/>
    </source>
</evidence>
<keyword evidence="1" id="KW-0813">Transport</keyword>
<comment type="caution">
    <text evidence="4">The sequence shown here is derived from an EMBL/GenBank/DDBJ whole genome shotgun (WGS) entry which is preliminary data.</text>
</comment>
<dbReference type="PANTHER" id="PTHR42794:SF1">
    <property type="entry name" value="HEMIN IMPORT ATP-BINDING PROTEIN HMUV"/>
    <property type="match status" value="1"/>
</dbReference>
<organism evidence="4 5">
    <name type="scientific">Methanohalarchaeum thermophilum</name>
    <dbReference type="NCBI Taxonomy" id="1903181"/>
    <lineage>
        <taxon>Archaea</taxon>
        <taxon>Methanobacteriati</taxon>
        <taxon>Methanobacteriota</taxon>
        <taxon>Methanonatronarchaeia</taxon>
        <taxon>Methanonatronarchaeales</taxon>
        <taxon>Methanonatronarchaeaceae</taxon>
        <taxon>Candidatus Methanohalarchaeum</taxon>
    </lineage>
</organism>
<sequence>MGRKPYLGWRPNKKDKKIVSSILKAFDINDLAMRNLNELSGGQRQKVSLARALAQEPEILLLDEPTNNLDLKHQIEVLDITKQQIKNEMSAILAIHDLNLASRYCDKIIMLKEGKIYAKGGKEILKPQNIEKVYDIKVKTKQINGNTLIIPQSNNKKIPEIYKKT</sequence>
<dbReference type="GO" id="GO:0016887">
    <property type="term" value="F:ATP hydrolysis activity"/>
    <property type="evidence" value="ECO:0007669"/>
    <property type="project" value="InterPro"/>
</dbReference>
<dbReference type="InParanoid" id="A0A1Q6DT23"/>
<proteinExistence type="predicted"/>
<dbReference type="Gene3D" id="3.40.50.300">
    <property type="entry name" value="P-loop containing nucleotide triphosphate hydrolases"/>
    <property type="match status" value="1"/>
</dbReference>
<dbReference type="Pfam" id="PF00005">
    <property type="entry name" value="ABC_tran"/>
    <property type="match status" value="1"/>
</dbReference>
<dbReference type="SUPFAM" id="SSF52540">
    <property type="entry name" value="P-loop containing nucleoside triphosphate hydrolases"/>
    <property type="match status" value="1"/>
</dbReference>
<dbReference type="PANTHER" id="PTHR42794">
    <property type="entry name" value="HEMIN IMPORT ATP-BINDING PROTEIN HMUV"/>
    <property type="match status" value="1"/>
</dbReference>
<dbReference type="STRING" id="1903181.BTN85_2123"/>
<gene>
    <name evidence="4" type="ORF">BTN85_2123</name>
</gene>
<feature type="domain" description="ABC transporter" evidence="3">
    <location>
        <begin position="14"/>
        <end position="67"/>
    </location>
</feature>
<name>A0A1Q6DT23_METT1</name>
<dbReference type="AlphaFoldDB" id="A0A1Q6DT23"/>
<dbReference type="Proteomes" id="UP000185744">
    <property type="component" value="Unassembled WGS sequence"/>
</dbReference>
<accession>A0A1Q6DT23</accession>
<reference evidence="4" key="1">
    <citation type="submission" date="2016-12" db="EMBL/GenBank/DDBJ databases">
        <title>Discovery of methanogenic haloarchaea.</title>
        <authorList>
            <person name="Sorokin D.Y."/>
            <person name="Makarova K.S."/>
            <person name="Abbas B."/>
            <person name="Ferrer M."/>
            <person name="Golyshin P.N."/>
        </authorList>
    </citation>
    <scope>NUCLEOTIDE SEQUENCE [LARGE SCALE GENOMIC DNA]</scope>
    <source>
        <strain evidence="4">HMET1</strain>
    </source>
</reference>
<evidence type="ECO:0000256" key="1">
    <source>
        <dbReference type="ARBA" id="ARBA00022448"/>
    </source>
</evidence>
<evidence type="ECO:0000256" key="2">
    <source>
        <dbReference type="ARBA" id="ARBA00022967"/>
    </source>
</evidence>
<keyword evidence="2" id="KW-1278">Translocase</keyword>
<dbReference type="InterPro" id="IPR027417">
    <property type="entry name" value="P-loop_NTPase"/>
</dbReference>
<keyword evidence="5" id="KW-1185">Reference proteome</keyword>
<evidence type="ECO:0000313" key="4">
    <source>
        <dbReference type="EMBL" id="OKY77472.1"/>
    </source>
</evidence>
<dbReference type="EMBL" id="MSDW01000002">
    <property type="protein sequence ID" value="OKY77472.1"/>
    <property type="molecule type" value="Genomic_DNA"/>
</dbReference>